<dbReference type="Pfam" id="PF00389">
    <property type="entry name" value="2-Hacid_dh"/>
    <property type="match status" value="1"/>
</dbReference>
<dbReference type="GO" id="GO:0051287">
    <property type="term" value="F:NAD binding"/>
    <property type="evidence" value="ECO:0007669"/>
    <property type="project" value="InterPro"/>
</dbReference>
<gene>
    <name evidence="6" type="ORF">PUMCH_003417</name>
</gene>
<proteinExistence type="inferred from homology"/>
<dbReference type="GeneID" id="88174481"/>
<evidence type="ECO:0000259" key="4">
    <source>
        <dbReference type="Pfam" id="PF00389"/>
    </source>
</evidence>
<sequence>MTVSSCNRKKVLFIGDLNRDLAEYQRFSEKYECIHYSIPATKEEMIEAFKTKFSDIDAIYGAWLGFVPYKGFKGDLLVAAPPSLKVISICSVGHDAYDGNHMKKRGMVLTNVPSNGAAEPVADLVLFNTLAAFRNFTLSTKGLLPELNHTVQVRNAQSVAEFSPKTGKLSVLKLQPGYSFGHHIANRPCANPRDHHAVIVGFGNIGRTIAQRLSLIGMHIHYVKRSKLSETEEKELGYPVQYHATLEDAAEVADLVVIACPASPETYRLLNKSAFDKFAKPLRVINIGRGPVIDEQALVDALKEGKVVFAGLDVFENEPAVHPELYGRDDVILTPHIGASTVENFDYTAISAMENIDAVLEGKEAIFPVN</sequence>
<dbReference type="EMBL" id="CP138897">
    <property type="protein sequence ID" value="WPK26072.1"/>
    <property type="molecule type" value="Genomic_DNA"/>
</dbReference>
<dbReference type="KEGG" id="asau:88174481"/>
<dbReference type="InterPro" id="IPR050223">
    <property type="entry name" value="D-isomer_2-hydroxyacid_DH"/>
</dbReference>
<evidence type="ECO:0000256" key="1">
    <source>
        <dbReference type="ARBA" id="ARBA00023002"/>
    </source>
</evidence>
<evidence type="ECO:0000313" key="6">
    <source>
        <dbReference type="EMBL" id="WPK26072.1"/>
    </source>
</evidence>
<dbReference type="GO" id="GO:0030267">
    <property type="term" value="F:glyoxylate reductase (NADPH) activity"/>
    <property type="evidence" value="ECO:0007669"/>
    <property type="project" value="TreeGrafter"/>
</dbReference>
<name>A0AAX4HBX9_9ASCO</name>
<reference evidence="6 7" key="1">
    <citation type="submission" date="2023-10" db="EMBL/GenBank/DDBJ databases">
        <title>Draft Genome Sequence of Candida saopaulonensis from a very Premature Infant with Sepsis.</title>
        <authorList>
            <person name="Ning Y."/>
            <person name="Dai R."/>
            <person name="Xiao M."/>
            <person name="Xu Y."/>
            <person name="Yan Q."/>
            <person name="Zhang L."/>
        </authorList>
    </citation>
    <scope>NUCLEOTIDE SEQUENCE [LARGE SCALE GENOMIC DNA]</scope>
    <source>
        <strain evidence="6 7">19XY460</strain>
    </source>
</reference>
<feature type="domain" description="D-isomer specific 2-hydroxyacid dehydrogenase catalytic" evidence="4">
    <location>
        <begin position="40"/>
        <end position="370"/>
    </location>
</feature>
<dbReference type="Pfam" id="PF02826">
    <property type="entry name" value="2-Hacid_dh_C"/>
    <property type="match status" value="1"/>
</dbReference>
<evidence type="ECO:0000256" key="2">
    <source>
        <dbReference type="ARBA" id="ARBA00023027"/>
    </source>
</evidence>
<dbReference type="InterPro" id="IPR006139">
    <property type="entry name" value="D-isomer_2_OHA_DH_cat_dom"/>
</dbReference>
<dbReference type="Proteomes" id="UP001338582">
    <property type="component" value="Chromosome 4"/>
</dbReference>
<dbReference type="SUPFAM" id="SSF52283">
    <property type="entry name" value="Formate/glycerate dehydrogenase catalytic domain-like"/>
    <property type="match status" value="1"/>
</dbReference>
<dbReference type="GO" id="GO:0016618">
    <property type="term" value="F:hydroxypyruvate reductase [NAD(P)H] activity"/>
    <property type="evidence" value="ECO:0007669"/>
    <property type="project" value="TreeGrafter"/>
</dbReference>
<evidence type="ECO:0008006" key="8">
    <source>
        <dbReference type="Google" id="ProtNLM"/>
    </source>
</evidence>
<dbReference type="InterPro" id="IPR006140">
    <property type="entry name" value="D-isomer_DH_NAD-bd"/>
</dbReference>
<evidence type="ECO:0000313" key="7">
    <source>
        <dbReference type="Proteomes" id="UP001338582"/>
    </source>
</evidence>
<dbReference type="PANTHER" id="PTHR10996">
    <property type="entry name" value="2-HYDROXYACID DEHYDROGENASE-RELATED"/>
    <property type="match status" value="1"/>
</dbReference>
<dbReference type="PANTHER" id="PTHR10996:SF178">
    <property type="entry name" value="2-HYDROXYACID DEHYDROGENASE YGL185C-RELATED"/>
    <property type="match status" value="1"/>
</dbReference>
<feature type="domain" description="D-isomer specific 2-hydroxyacid dehydrogenase NAD-binding" evidence="5">
    <location>
        <begin position="192"/>
        <end position="338"/>
    </location>
</feature>
<protein>
    <recommendedName>
        <fullName evidence="8">2-hydroxyacid dehydrogenase</fullName>
    </recommendedName>
</protein>
<organism evidence="6 7">
    <name type="scientific">Australozyma saopauloensis</name>
    <dbReference type="NCBI Taxonomy" id="291208"/>
    <lineage>
        <taxon>Eukaryota</taxon>
        <taxon>Fungi</taxon>
        <taxon>Dikarya</taxon>
        <taxon>Ascomycota</taxon>
        <taxon>Saccharomycotina</taxon>
        <taxon>Pichiomycetes</taxon>
        <taxon>Metschnikowiaceae</taxon>
        <taxon>Australozyma</taxon>
    </lineage>
</organism>
<dbReference type="AlphaFoldDB" id="A0AAX4HBX9"/>
<comment type="similarity">
    <text evidence="3">Belongs to the D-isomer specific 2-hydroxyacid dehydrogenase family.</text>
</comment>
<dbReference type="SUPFAM" id="SSF51735">
    <property type="entry name" value="NAD(P)-binding Rossmann-fold domains"/>
    <property type="match status" value="1"/>
</dbReference>
<keyword evidence="1 3" id="KW-0560">Oxidoreductase</keyword>
<evidence type="ECO:0000259" key="5">
    <source>
        <dbReference type="Pfam" id="PF02826"/>
    </source>
</evidence>
<dbReference type="RefSeq" id="XP_062878454.1">
    <property type="nucleotide sequence ID" value="XM_063022384.1"/>
</dbReference>
<dbReference type="GO" id="GO:0005829">
    <property type="term" value="C:cytosol"/>
    <property type="evidence" value="ECO:0007669"/>
    <property type="project" value="TreeGrafter"/>
</dbReference>
<accession>A0AAX4HBX9</accession>
<keyword evidence="2" id="KW-0520">NAD</keyword>
<dbReference type="InterPro" id="IPR036291">
    <property type="entry name" value="NAD(P)-bd_dom_sf"/>
</dbReference>
<keyword evidence="7" id="KW-1185">Reference proteome</keyword>
<dbReference type="Gene3D" id="3.40.50.720">
    <property type="entry name" value="NAD(P)-binding Rossmann-like Domain"/>
    <property type="match status" value="2"/>
</dbReference>
<evidence type="ECO:0000256" key="3">
    <source>
        <dbReference type="RuleBase" id="RU003719"/>
    </source>
</evidence>